<evidence type="ECO:0000256" key="6">
    <source>
        <dbReference type="ARBA" id="ARBA00023136"/>
    </source>
</evidence>
<accession>A0A173LMT8</accession>
<dbReference type="PANTHER" id="PTHR23517">
    <property type="entry name" value="RESISTANCE PROTEIN MDTM, PUTATIVE-RELATED-RELATED"/>
    <property type="match status" value="1"/>
</dbReference>
<dbReference type="InterPro" id="IPR018456">
    <property type="entry name" value="PTR2_symporter_CS"/>
</dbReference>
<evidence type="ECO:0000313" key="9">
    <source>
        <dbReference type="EMBL" id="ANI91860.1"/>
    </source>
</evidence>
<keyword evidence="10" id="KW-1185">Reference proteome</keyword>
<dbReference type="EMBL" id="CP015961">
    <property type="protein sequence ID" value="ANI91860.1"/>
    <property type="molecule type" value="Genomic_DNA"/>
</dbReference>
<evidence type="ECO:0000256" key="5">
    <source>
        <dbReference type="ARBA" id="ARBA00022989"/>
    </source>
</evidence>
<comment type="similarity">
    <text evidence="7">Belongs to the major facilitator superfamily. Proton-dependent oligopeptide transporter (POT/PTR) (TC 2.A.17) family.</text>
</comment>
<keyword evidence="3" id="KW-1003">Cell membrane</keyword>
<dbReference type="CDD" id="cd17346">
    <property type="entry name" value="MFS_DtpA_like"/>
    <property type="match status" value="1"/>
</dbReference>
<feature type="transmembrane region" description="Helical" evidence="8">
    <location>
        <begin position="347"/>
        <end position="366"/>
    </location>
</feature>
<feature type="transmembrane region" description="Helical" evidence="8">
    <location>
        <begin position="237"/>
        <end position="259"/>
    </location>
</feature>
<proteinExistence type="inferred from homology"/>
<feature type="transmembrane region" description="Helical" evidence="8">
    <location>
        <begin position="439"/>
        <end position="459"/>
    </location>
</feature>
<gene>
    <name evidence="9" type="ORF">BJL86_1068</name>
</gene>
<evidence type="ECO:0000256" key="2">
    <source>
        <dbReference type="ARBA" id="ARBA00022448"/>
    </source>
</evidence>
<sequence>MSNATSLPGDSSPAEEEKPALADSEHGFFGHPWGLANLSGIEMWERFSFYGMQALVAYYIYYSVADGGLGYSEAVGTSIVGAYGGLVYLSAIFGGWVSDRLFGAERTLTGAAVLIMAGHIALALIPGMAGVGIGLVCVAIGSGTLKATTSVVVGAMYRRSDMRRDAAFSIYYMGVNIGGLLGPLLTNALWEATNFHWGFALAAIGMGAGLIQYVAMRGRTLSSIPKGAPNPATSFEILRVAGAAVVVIAAILISALTGLLTFDNLASTVTVVTLIAAVVLFGMILSSKEIDAVERSRVIAFIPMFLASCGFWALFQQQFTSIAVLADQALDRNILGWEFPPGWVQSINPLFIIVFAGVFSAMWLKLGDRQISTPYKFALSNVIMGIAFLVFIPFTEGLIPMYVMVGVLFLFTMAELLLSPLGQSLATKLAPTAFNSQMVALFFLSVAIGSSASGWLAGFYNPDDSAATNQYFMWIGIASIVLGIVMALIAKPIVRMMHGVR</sequence>
<dbReference type="PANTHER" id="PTHR23517:SF15">
    <property type="entry name" value="PROTON-DEPENDENT OLIGOPEPTIDE FAMILY TRANSPORT PROTEIN"/>
    <property type="match status" value="1"/>
</dbReference>
<dbReference type="InterPro" id="IPR036259">
    <property type="entry name" value="MFS_trans_sf"/>
</dbReference>
<dbReference type="KEGG" id="dtm:BJL86_1068"/>
<dbReference type="AlphaFoldDB" id="A0A173LMT8"/>
<dbReference type="GO" id="GO:0005886">
    <property type="term" value="C:plasma membrane"/>
    <property type="evidence" value="ECO:0007669"/>
    <property type="project" value="UniProtKB-SubCell"/>
</dbReference>
<protein>
    <submittedName>
        <fullName evidence="9">Putative transporter YclF</fullName>
    </submittedName>
</protein>
<dbReference type="InterPro" id="IPR050171">
    <property type="entry name" value="MFS_Transporters"/>
</dbReference>
<dbReference type="InterPro" id="IPR000109">
    <property type="entry name" value="POT_fam"/>
</dbReference>
<dbReference type="SUPFAM" id="SSF103473">
    <property type="entry name" value="MFS general substrate transporter"/>
    <property type="match status" value="2"/>
</dbReference>
<feature type="transmembrane region" description="Helical" evidence="8">
    <location>
        <begin position="265"/>
        <end position="286"/>
    </location>
</feature>
<feature type="transmembrane region" description="Helical" evidence="8">
    <location>
        <begin position="169"/>
        <end position="190"/>
    </location>
</feature>
<dbReference type="OrthoDB" id="9772725at2"/>
<feature type="transmembrane region" description="Helical" evidence="8">
    <location>
        <begin position="47"/>
        <end position="64"/>
    </location>
</feature>
<dbReference type="Gene3D" id="1.20.1250.20">
    <property type="entry name" value="MFS general substrate transporter like domains"/>
    <property type="match status" value="1"/>
</dbReference>
<keyword evidence="6 8" id="KW-0472">Membrane</keyword>
<dbReference type="PROSITE" id="PS01023">
    <property type="entry name" value="PTR2_2"/>
    <property type="match status" value="1"/>
</dbReference>
<evidence type="ECO:0000256" key="7">
    <source>
        <dbReference type="RuleBase" id="RU003755"/>
    </source>
</evidence>
<dbReference type="Proteomes" id="UP000186104">
    <property type="component" value="Chromosome"/>
</dbReference>
<feature type="transmembrane region" description="Helical" evidence="8">
    <location>
        <begin position="131"/>
        <end position="157"/>
    </location>
</feature>
<feature type="transmembrane region" description="Helical" evidence="8">
    <location>
        <begin position="196"/>
        <end position="216"/>
    </location>
</feature>
<organism evidence="9 10">
    <name type="scientific">Dietzia timorensis</name>
    <dbReference type="NCBI Taxonomy" id="499555"/>
    <lineage>
        <taxon>Bacteria</taxon>
        <taxon>Bacillati</taxon>
        <taxon>Actinomycetota</taxon>
        <taxon>Actinomycetes</taxon>
        <taxon>Mycobacteriales</taxon>
        <taxon>Dietziaceae</taxon>
        <taxon>Dietzia</taxon>
    </lineage>
</organism>
<feature type="transmembrane region" description="Helical" evidence="8">
    <location>
        <begin position="378"/>
        <end position="395"/>
    </location>
</feature>
<name>A0A173LMT8_9ACTN</name>
<dbReference type="NCBIfam" id="TIGR00924">
    <property type="entry name" value="yjdL_sub1_fam"/>
    <property type="match status" value="1"/>
</dbReference>
<feature type="transmembrane region" description="Helical" evidence="8">
    <location>
        <begin position="471"/>
        <end position="494"/>
    </location>
</feature>
<keyword evidence="5 8" id="KW-1133">Transmembrane helix</keyword>
<comment type="subcellular location">
    <subcellularLocation>
        <location evidence="1">Cell membrane</location>
        <topology evidence="1">Multi-pass membrane protein</topology>
    </subcellularLocation>
    <subcellularLocation>
        <location evidence="7">Membrane</location>
        <topology evidence="7">Multi-pass membrane protein</topology>
    </subcellularLocation>
</comment>
<feature type="transmembrane region" description="Helical" evidence="8">
    <location>
        <begin position="298"/>
        <end position="315"/>
    </location>
</feature>
<reference evidence="9 10" key="1">
    <citation type="submission" date="2016-06" db="EMBL/GenBank/DDBJ databases">
        <title>Complete genome sequence of a saline-alkali tolerant type strain Dietzia timorensis ID05-A0528T.</title>
        <authorList>
            <person name="Wu X."/>
        </authorList>
    </citation>
    <scope>NUCLEOTIDE SEQUENCE [LARGE SCALE GENOMIC DNA]</scope>
    <source>
        <strain evidence="9 10">ID05-A0528</strain>
    </source>
</reference>
<dbReference type="GO" id="GO:1904680">
    <property type="term" value="F:peptide transmembrane transporter activity"/>
    <property type="evidence" value="ECO:0007669"/>
    <property type="project" value="InterPro"/>
</dbReference>
<evidence type="ECO:0000256" key="1">
    <source>
        <dbReference type="ARBA" id="ARBA00004651"/>
    </source>
</evidence>
<dbReference type="RefSeq" id="WP_067474902.1">
    <property type="nucleotide sequence ID" value="NZ_CP015961.1"/>
</dbReference>
<evidence type="ECO:0000256" key="3">
    <source>
        <dbReference type="ARBA" id="ARBA00022475"/>
    </source>
</evidence>
<dbReference type="STRING" id="499555.BJL86_1068"/>
<feature type="transmembrane region" description="Helical" evidence="8">
    <location>
        <begin position="108"/>
        <end position="125"/>
    </location>
</feature>
<feature type="transmembrane region" description="Helical" evidence="8">
    <location>
        <begin position="76"/>
        <end position="96"/>
    </location>
</feature>
<dbReference type="GO" id="GO:0006857">
    <property type="term" value="P:oligopeptide transport"/>
    <property type="evidence" value="ECO:0007669"/>
    <property type="project" value="InterPro"/>
</dbReference>
<keyword evidence="4 7" id="KW-0812">Transmembrane</keyword>
<keyword evidence="2 7" id="KW-0813">Transport</keyword>
<evidence type="ECO:0000256" key="8">
    <source>
        <dbReference type="SAM" id="Phobius"/>
    </source>
</evidence>
<feature type="transmembrane region" description="Helical" evidence="8">
    <location>
        <begin position="401"/>
        <end position="418"/>
    </location>
</feature>
<evidence type="ECO:0000313" key="10">
    <source>
        <dbReference type="Proteomes" id="UP000186104"/>
    </source>
</evidence>
<dbReference type="Pfam" id="PF00854">
    <property type="entry name" value="PTR2"/>
    <property type="match status" value="1"/>
</dbReference>
<dbReference type="InterPro" id="IPR005279">
    <property type="entry name" value="Dipep/tripep_permease"/>
</dbReference>
<evidence type="ECO:0000256" key="4">
    <source>
        <dbReference type="ARBA" id="ARBA00022692"/>
    </source>
</evidence>